<feature type="compositionally biased region" description="Acidic residues" evidence="16">
    <location>
        <begin position="14"/>
        <end position="28"/>
    </location>
</feature>
<name>A0A7J6R946_PEROL</name>
<dbReference type="Gene3D" id="3.30.1640.10">
    <property type="entry name" value="mini-chromosome maintenance (MCM) complex, chain A, domain 1"/>
    <property type="match status" value="1"/>
</dbReference>
<evidence type="ECO:0000256" key="15">
    <source>
        <dbReference type="ARBA" id="ARBA00023306"/>
    </source>
</evidence>
<evidence type="ECO:0000313" key="18">
    <source>
        <dbReference type="EMBL" id="KAF4709614.1"/>
    </source>
</evidence>
<organism evidence="19 21">
    <name type="scientific">Perkinsus olseni</name>
    <name type="common">Perkinsus atlanticus</name>
    <dbReference type="NCBI Taxonomy" id="32597"/>
    <lineage>
        <taxon>Eukaryota</taxon>
        <taxon>Sar</taxon>
        <taxon>Alveolata</taxon>
        <taxon>Perkinsozoa</taxon>
        <taxon>Perkinsea</taxon>
        <taxon>Perkinsida</taxon>
        <taxon>Perkinsidae</taxon>
        <taxon>Perkinsus</taxon>
    </lineage>
</organism>
<evidence type="ECO:0000256" key="12">
    <source>
        <dbReference type="ARBA" id="ARBA00022840"/>
    </source>
</evidence>
<protein>
    <recommendedName>
        <fullName evidence="4">DNA replication licensing factor MCM2</fullName>
        <ecNumber evidence="3">3.6.4.12</ecNumber>
    </recommendedName>
</protein>
<keyword evidence="8" id="KW-0863">Zinc-finger</keyword>
<evidence type="ECO:0000256" key="8">
    <source>
        <dbReference type="ARBA" id="ARBA00022771"/>
    </source>
</evidence>
<keyword evidence="11" id="KW-0862">Zinc</keyword>
<proteinExistence type="inferred from homology"/>
<dbReference type="EMBL" id="JABANO010031833">
    <property type="protein sequence ID" value="KAF4709614.1"/>
    <property type="molecule type" value="Genomic_DNA"/>
</dbReference>
<gene>
    <name evidence="19" type="primary">MCM2_3</name>
    <name evidence="18" type="synonym">MCM2_1</name>
    <name evidence="19" type="ORF">FOZ62_015469</name>
    <name evidence="18" type="ORF">FOZ63_002066</name>
</gene>
<keyword evidence="12" id="KW-0067">ATP-binding</keyword>
<keyword evidence="13" id="KW-0238">DNA-binding</keyword>
<dbReference type="InterPro" id="IPR031327">
    <property type="entry name" value="MCM"/>
</dbReference>
<dbReference type="GO" id="GO:0003697">
    <property type="term" value="F:single-stranded DNA binding"/>
    <property type="evidence" value="ECO:0007669"/>
    <property type="project" value="TreeGrafter"/>
</dbReference>
<dbReference type="PANTHER" id="PTHR11630:SF44">
    <property type="entry name" value="DNA REPLICATION LICENSING FACTOR MCM2"/>
    <property type="match status" value="1"/>
</dbReference>
<evidence type="ECO:0000256" key="1">
    <source>
        <dbReference type="ARBA" id="ARBA00004123"/>
    </source>
</evidence>
<accession>A0A7J6R946</accession>
<dbReference type="PANTHER" id="PTHR11630">
    <property type="entry name" value="DNA REPLICATION LICENSING FACTOR MCM FAMILY MEMBER"/>
    <property type="match status" value="1"/>
</dbReference>
<dbReference type="Pfam" id="PF00493">
    <property type="entry name" value="MCM"/>
    <property type="match status" value="1"/>
</dbReference>
<dbReference type="Pfam" id="PF17855">
    <property type="entry name" value="MCM_lid"/>
    <property type="match status" value="1"/>
</dbReference>
<dbReference type="Pfam" id="PF14551">
    <property type="entry name" value="MCM_N"/>
    <property type="match status" value="1"/>
</dbReference>
<dbReference type="InterPro" id="IPR027417">
    <property type="entry name" value="P-loop_NTPase"/>
</dbReference>
<dbReference type="SMART" id="SM00350">
    <property type="entry name" value="MCM"/>
    <property type="match status" value="1"/>
</dbReference>
<evidence type="ECO:0000256" key="13">
    <source>
        <dbReference type="ARBA" id="ARBA00023125"/>
    </source>
</evidence>
<dbReference type="InterPro" id="IPR041562">
    <property type="entry name" value="MCM_lid"/>
</dbReference>
<feature type="compositionally biased region" description="Basic and acidic residues" evidence="16">
    <location>
        <begin position="1"/>
        <end position="13"/>
    </location>
</feature>
<evidence type="ECO:0000256" key="11">
    <source>
        <dbReference type="ARBA" id="ARBA00022833"/>
    </source>
</evidence>
<feature type="compositionally biased region" description="Basic and acidic residues" evidence="16">
    <location>
        <begin position="83"/>
        <end position="100"/>
    </location>
</feature>
<dbReference type="OMA" id="KFARYTH"/>
<dbReference type="GO" id="GO:0017116">
    <property type="term" value="F:single-stranded DNA helicase activity"/>
    <property type="evidence" value="ECO:0007669"/>
    <property type="project" value="TreeGrafter"/>
</dbReference>
<keyword evidence="20" id="KW-1185">Reference proteome</keyword>
<keyword evidence="15" id="KW-0131">Cell cycle</keyword>
<dbReference type="GO" id="GO:0008270">
    <property type="term" value="F:zinc ion binding"/>
    <property type="evidence" value="ECO:0007669"/>
    <property type="project" value="UniProtKB-KW"/>
</dbReference>
<keyword evidence="9" id="KW-0378">Hydrolase</keyword>
<dbReference type="InterPro" id="IPR008045">
    <property type="entry name" value="MCM2"/>
</dbReference>
<evidence type="ECO:0000256" key="4">
    <source>
        <dbReference type="ARBA" id="ARBA00018925"/>
    </source>
</evidence>
<dbReference type="InterPro" id="IPR012340">
    <property type="entry name" value="NA-bd_OB-fold"/>
</dbReference>
<dbReference type="SUPFAM" id="SSF52540">
    <property type="entry name" value="P-loop containing nucleoside triphosphate hydrolases"/>
    <property type="match status" value="1"/>
</dbReference>
<dbReference type="GO" id="GO:0043138">
    <property type="term" value="F:3'-5' DNA helicase activity"/>
    <property type="evidence" value="ECO:0007669"/>
    <property type="project" value="TreeGrafter"/>
</dbReference>
<evidence type="ECO:0000256" key="3">
    <source>
        <dbReference type="ARBA" id="ARBA00012551"/>
    </source>
</evidence>
<dbReference type="GO" id="GO:0005524">
    <property type="term" value="F:ATP binding"/>
    <property type="evidence" value="ECO:0007669"/>
    <property type="project" value="UniProtKB-KW"/>
</dbReference>
<evidence type="ECO:0000256" key="9">
    <source>
        <dbReference type="ARBA" id="ARBA00022801"/>
    </source>
</evidence>
<keyword evidence="14" id="KW-0539">Nucleus</keyword>
<evidence type="ECO:0000256" key="5">
    <source>
        <dbReference type="ARBA" id="ARBA00022705"/>
    </source>
</evidence>
<feature type="domain" description="MCM C-terminal AAA(+) ATPase" evidence="17">
    <location>
        <begin position="468"/>
        <end position="674"/>
    </location>
</feature>
<dbReference type="InterPro" id="IPR059098">
    <property type="entry name" value="WHD_MCM2"/>
</dbReference>
<dbReference type="Gene3D" id="2.40.50.140">
    <property type="entry name" value="Nucleic acid-binding proteins"/>
    <property type="match status" value="1"/>
</dbReference>
<keyword evidence="5" id="KW-0235">DNA replication</keyword>
<dbReference type="GO" id="GO:0005634">
    <property type="term" value="C:nucleus"/>
    <property type="evidence" value="ECO:0007669"/>
    <property type="project" value="UniProtKB-SubCell"/>
</dbReference>
<evidence type="ECO:0000256" key="16">
    <source>
        <dbReference type="SAM" id="MobiDB-lite"/>
    </source>
</evidence>
<evidence type="ECO:0000259" key="17">
    <source>
        <dbReference type="PROSITE" id="PS50051"/>
    </source>
</evidence>
<dbReference type="GO" id="GO:0016787">
    <property type="term" value="F:hydrolase activity"/>
    <property type="evidence" value="ECO:0007669"/>
    <property type="project" value="UniProtKB-KW"/>
</dbReference>
<keyword evidence="7" id="KW-0547">Nucleotide-binding</keyword>
<reference evidence="20 21" key="1">
    <citation type="submission" date="2020-04" db="EMBL/GenBank/DDBJ databases">
        <title>Perkinsus olseni comparative genomics.</title>
        <authorList>
            <person name="Bogema D.R."/>
        </authorList>
    </citation>
    <scope>NUCLEOTIDE SEQUENCE [LARGE SCALE GENOMIC DNA]</scope>
    <source>
        <strain evidence="19">ATCC PRA-205</strain>
        <strain evidence="18 20">ATCC PRA-207</strain>
    </source>
</reference>
<dbReference type="SUPFAM" id="SSF50249">
    <property type="entry name" value="Nucleic acid-binding proteins"/>
    <property type="match status" value="1"/>
</dbReference>
<dbReference type="AlphaFoldDB" id="A0A7J6R946"/>
<dbReference type="PROSITE" id="PS50051">
    <property type="entry name" value="MCM_2"/>
    <property type="match status" value="1"/>
</dbReference>
<evidence type="ECO:0000313" key="19">
    <source>
        <dbReference type="EMBL" id="KAF4717113.1"/>
    </source>
</evidence>
<dbReference type="Gene3D" id="3.40.50.300">
    <property type="entry name" value="P-loop containing nucleotide triphosphate hydrolases"/>
    <property type="match status" value="1"/>
</dbReference>
<comment type="caution">
    <text evidence="19">The sequence shown here is derived from an EMBL/GenBank/DDBJ whole genome shotgun (WGS) entry which is preliminary data.</text>
</comment>
<dbReference type="EMBL" id="JABANM010023897">
    <property type="protein sequence ID" value="KAF4717113.1"/>
    <property type="molecule type" value="Genomic_DNA"/>
</dbReference>
<dbReference type="InterPro" id="IPR018525">
    <property type="entry name" value="MCM_CS"/>
</dbReference>
<dbReference type="PROSITE" id="PS00847">
    <property type="entry name" value="MCM_1"/>
    <property type="match status" value="1"/>
</dbReference>
<dbReference type="GO" id="GO:0000727">
    <property type="term" value="P:double-strand break repair via break-induced replication"/>
    <property type="evidence" value="ECO:0007669"/>
    <property type="project" value="TreeGrafter"/>
</dbReference>
<dbReference type="Proteomes" id="UP000553632">
    <property type="component" value="Unassembled WGS sequence"/>
</dbReference>
<dbReference type="GO" id="GO:1902975">
    <property type="term" value="P:mitotic DNA replication initiation"/>
    <property type="evidence" value="ECO:0007669"/>
    <property type="project" value="TreeGrafter"/>
</dbReference>
<keyword evidence="6" id="KW-0479">Metal-binding</keyword>
<dbReference type="GO" id="GO:0042555">
    <property type="term" value="C:MCM complex"/>
    <property type="evidence" value="ECO:0007669"/>
    <property type="project" value="InterPro"/>
</dbReference>
<dbReference type="Pfam" id="PF12619">
    <property type="entry name" value="MCM2_N"/>
    <property type="match status" value="1"/>
</dbReference>
<dbReference type="InterPro" id="IPR027925">
    <property type="entry name" value="MCM_N"/>
</dbReference>
<evidence type="ECO:0000313" key="21">
    <source>
        <dbReference type="Proteomes" id="UP000574390"/>
    </source>
</evidence>
<dbReference type="InterPro" id="IPR001208">
    <property type="entry name" value="MCM_dom"/>
</dbReference>
<evidence type="ECO:0000313" key="20">
    <source>
        <dbReference type="Proteomes" id="UP000553632"/>
    </source>
</evidence>
<dbReference type="InterPro" id="IPR033762">
    <property type="entry name" value="MCM_OB"/>
</dbReference>
<evidence type="ECO:0000256" key="2">
    <source>
        <dbReference type="ARBA" id="ARBA00008010"/>
    </source>
</evidence>
<comment type="similarity">
    <text evidence="2">Belongs to the MCM family.</text>
</comment>
<comment type="subcellular location">
    <subcellularLocation>
        <location evidence="1">Nucleus</location>
    </subcellularLocation>
</comment>
<dbReference type="PRINTS" id="PR01658">
    <property type="entry name" value="MCMPROTEIN2"/>
</dbReference>
<evidence type="ECO:0000256" key="6">
    <source>
        <dbReference type="ARBA" id="ARBA00022723"/>
    </source>
</evidence>
<dbReference type="EC" id="3.6.4.12" evidence="3"/>
<feature type="region of interest" description="Disordered" evidence="16">
    <location>
        <begin position="1"/>
        <end position="125"/>
    </location>
</feature>
<dbReference type="PRINTS" id="PR01657">
    <property type="entry name" value="MCMFAMILY"/>
</dbReference>
<dbReference type="Pfam" id="PF17207">
    <property type="entry name" value="MCM_OB"/>
    <property type="match status" value="1"/>
</dbReference>
<keyword evidence="10 19" id="KW-0347">Helicase</keyword>
<dbReference type="FunFam" id="3.40.50.300:FF:001141">
    <property type="entry name" value="DNA helicase"/>
    <property type="match status" value="1"/>
</dbReference>
<evidence type="ECO:0000256" key="14">
    <source>
        <dbReference type="ARBA" id="ARBA00023242"/>
    </source>
</evidence>
<dbReference type="Pfam" id="PF23669">
    <property type="entry name" value="WHD_MCM2"/>
    <property type="match status" value="1"/>
</dbReference>
<dbReference type="Gene3D" id="2.20.28.10">
    <property type="match status" value="1"/>
</dbReference>
<evidence type="ECO:0000256" key="7">
    <source>
        <dbReference type="ARBA" id="ARBA00022741"/>
    </source>
</evidence>
<evidence type="ECO:0000256" key="10">
    <source>
        <dbReference type="ARBA" id="ARBA00022806"/>
    </source>
</evidence>
<feature type="compositionally biased region" description="Basic and acidic residues" evidence="16">
    <location>
        <begin position="58"/>
        <end position="75"/>
    </location>
</feature>
<dbReference type="Proteomes" id="UP000574390">
    <property type="component" value="Unassembled WGS sequence"/>
</dbReference>
<sequence>MSHRDRFFPTREEPQDDDDIDAGSEAMEDDRISDGVEDVVEDDAEEGEGEDLMDNMEEDYRAIPELDRYDPRMLDENDYGDDVGARRRAERELRDRDRGQGRRMPGAVFGGDSSDSEEEDERMGAYERKRRRLERLRRAAQAEDDDAAMDEEFDADLIDLNNEDVGPDTDLSPDSRLGKKIIANFTKFLQTFIDPNEDANEPYYSEKIHHMCADGKTSITVSFHPHLADWSPFMAQWLCDRPHHILKLLHESATEFTKKKYKELFANDRHREISVRIVSFPVVDLIRNLRAFHINKLVNVVGVVTRRSVLLPKLRVLYLTCMNCQFLCGPFDLSASEESGARFSPGHCPECQGTGPYAVNREETVYKNHQVITLQEAPGSVLPGRMPRSVEVILSDDLVDSVRPGDQCSIVGTYHARYDSAGNVRAGFPVFKCAIEANSIVRQNEMKIESVRDEDKREIFSLSKDPHVRERIIASIAPSVYGATTVKTALAMALFGGREKVAQGRHRIRGDINVLILGDPGLAKSQCLKFVNKLFQRSVYTTGKGASAVGLTASVRKDYQTGEYTLEGGALVLADSGICLIDEFDKMNDADRTSIHEAMEQQSISISKAGIVASLSAKCSVVAAANPVGGRYNPSLTFTDNVDLTDPILSRFDALCVIRDEIDIFQDERLADFVVCTHMQNHPREPNDNVRPRNQETDSLYEPIDQDLLRKYILYARTSVYPKISDVDADKLANFYKEIRSAASDSHGLPMTVRHIESMIRMAEASAKMELRDYVTSKDIDHAIATMLNSFIMTQKHAVAERLRRRFEAKYISSVTDHNELLHFMLRKMFKQQMDLVLLTTGIGRDAADVDDADMPEITIDKTAFIHEAQQADLRNVREYMESALFAEVFTIDEDGKTIRRKAVAAAA</sequence>
<feature type="compositionally biased region" description="Acidic residues" evidence="16">
    <location>
        <begin position="35"/>
        <end position="57"/>
    </location>
</feature>